<keyword evidence="5" id="KW-0175">Coiled coil</keyword>
<dbReference type="EMBL" id="GL349485">
    <property type="protein sequence ID" value="KNC54045.1"/>
    <property type="molecule type" value="Genomic_DNA"/>
</dbReference>
<keyword evidence="4" id="KW-0243">Dynein</keyword>
<dbReference type="AlphaFoldDB" id="A0A0L0DP42"/>
<dbReference type="Pfam" id="PF01302">
    <property type="entry name" value="CAP_GLY"/>
    <property type="match status" value="2"/>
</dbReference>
<comment type="subcellular location">
    <subcellularLocation>
        <location evidence="1">Cytoplasm</location>
        <location evidence="1">Cytoskeleton</location>
        <location evidence="1">Spindle</location>
    </subcellularLocation>
</comment>
<evidence type="ECO:0000256" key="1">
    <source>
        <dbReference type="ARBA" id="ARBA00004186"/>
    </source>
</evidence>
<dbReference type="eggNOG" id="KOG4568">
    <property type="taxonomic scope" value="Eukaryota"/>
</dbReference>
<keyword evidence="2" id="KW-0963">Cytoplasm</keyword>
<evidence type="ECO:0000256" key="7">
    <source>
        <dbReference type="SAM" id="MobiDB-lite"/>
    </source>
</evidence>
<dbReference type="SUPFAM" id="SSF74924">
    <property type="entry name" value="Cap-Gly domain"/>
    <property type="match status" value="2"/>
</dbReference>
<keyword evidence="6" id="KW-0206">Cytoskeleton</keyword>
<dbReference type="InterPro" id="IPR000938">
    <property type="entry name" value="CAP-Gly_domain"/>
</dbReference>
<keyword evidence="3" id="KW-0493">Microtubule</keyword>
<dbReference type="GO" id="GO:0030286">
    <property type="term" value="C:dynein complex"/>
    <property type="evidence" value="ECO:0007669"/>
    <property type="project" value="UniProtKB-KW"/>
</dbReference>
<evidence type="ECO:0000256" key="3">
    <source>
        <dbReference type="ARBA" id="ARBA00022701"/>
    </source>
</evidence>
<gene>
    <name evidence="9" type="ORF">AMSG_09707</name>
</gene>
<name>A0A0L0DP42_THETB</name>
<feature type="region of interest" description="Disordered" evidence="7">
    <location>
        <begin position="100"/>
        <end position="128"/>
    </location>
</feature>
<protein>
    <submittedName>
        <fullName evidence="9">Restin</fullName>
    </submittedName>
</protein>
<evidence type="ECO:0000256" key="6">
    <source>
        <dbReference type="ARBA" id="ARBA00023212"/>
    </source>
</evidence>
<organism evidence="9 10">
    <name type="scientific">Thecamonas trahens ATCC 50062</name>
    <dbReference type="NCBI Taxonomy" id="461836"/>
    <lineage>
        <taxon>Eukaryota</taxon>
        <taxon>Apusozoa</taxon>
        <taxon>Apusomonadida</taxon>
        <taxon>Apusomonadidae</taxon>
        <taxon>Thecamonas</taxon>
    </lineage>
</organism>
<dbReference type="Proteomes" id="UP000054408">
    <property type="component" value="Unassembled WGS sequence"/>
</dbReference>
<dbReference type="SMART" id="SM01052">
    <property type="entry name" value="CAP_GLY"/>
    <property type="match status" value="2"/>
</dbReference>
<dbReference type="InterPro" id="IPR036859">
    <property type="entry name" value="CAP-Gly_dom_sf"/>
</dbReference>
<dbReference type="RefSeq" id="XP_013754056.1">
    <property type="nucleotide sequence ID" value="XM_013898602.1"/>
</dbReference>
<dbReference type="PROSITE" id="PS50245">
    <property type="entry name" value="CAP_GLY_2"/>
    <property type="match status" value="2"/>
</dbReference>
<sequence>MTIPLSTGDRVFVAIAWPSWYSRPRWRLGPPAGTVRYCGAVRFDVDDALPGNPIWVGIELDEPIGNTNGVVRGVRYFDCHQTRGRLVPIRNVRRAPPGIPAPRARRVDVAHPTPTPEPAPEKSWDAAVPLRPKSRSPKRVIGSAALAAYPIGARVVVDAALPSAAAAGLNGHSTALIGSVVYCGSVSWAASTRDSVWVGVILDEPFGNTTGAVNGEVFFRCPKRYGRFVPASLLDADTAVDSGDEILLADEPYVLHRDATSTSSAVELVLASLVEGSVGIQLPTVDEARGVVAAAAAALSAGAGQLADLDPNEQVVLAASVLANAPVILSVQEGSSASVWFDAVAAELDATPPARVFFVPADRADSVGAGRLYALEAVEDVGGLRMVMARGHQEWQSPSAQWHSKAQAWSPQLRAVFRAPGLPDATTLRMTGRELASDGRSLLRVHTTGLEPTACAWRWPPRGRSHPGLLTVVSASSAFVRWRAPEACAIGAKVSWTVALAPTARPLERIMPCSGKRVLELWHTAEFRGLLRGTYMIIATAETAASEPALERQVSMVIDVVPEKAHALWGNDAVAATPTPLDCATGEPPPTGSLAVMLGRALVDAAAASGRIKIHGAGLVTRLLDYGEGVVVVCANPDDALGPVHVSWIVRLGIGVVVACHPCLAVSQLEGDVVEIGGSVPPGTRAFAVVEDGYEVGDHRVLVLDEWMSA</sequence>
<feature type="domain" description="CAP-Gly" evidence="8">
    <location>
        <begin position="188"/>
        <end position="230"/>
    </location>
</feature>
<evidence type="ECO:0000256" key="2">
    <source>
        <dbReference type="ARBA" id="ARBA00022490"/>
    </source>
</evidence>
<dbReference type="STRING" id="461836.A0A0L0DP42"/>
<reference evidence="9 10" key="1">
    <citation type="submission" date="2010-05" db="EMBL/GenBank/DDBJ databases">
        <title>The Genome Sequence of Thecamonas trahens ATCC 50062.</title>
        <authorList>
            <consortium name="The Broad Institute Genome Sequencing Platform"/>
            <person name="Russ C."/>
            <person name="Cuomo C."/>
            <person name="Shea T."/>
            <person name="Young S.K."/>
            <person name="Zeng Q."/>
            <person name="Koehrsen M."/>
            <person name="Haas B."/>
            <person name="Borodovsky M."/>
            <person name="Guigo R."/>
            <person name="Alvarado L."/>
            <person name="Berlin A."/>
            <person name="Bochicchio J."/>
            <person name="Borenstein D."/>
            <person name="Chapman S."/>
            <person name="Chen Z."/>
            <person name="Freedman E."/>
            <person name="Gellesch M."/>
            <person name="Goldberg J."/>
            <person name="Griggs A."/>
            <person name="Gujja S."/>
            <person name="Heilman E."/>
            <person name="Heiman D."/>
            <person name="Hepburn T."/>
            <person name="Howarth C."/>
            <person name="Jen D."/>
            <person name="Larson L."/>
            <person name="Mehta T."/>
            <person name="Park D."/>
            <person name="Pearson M."/>
            <person name="Roberts A."/>
            <person name="Saif S."/>
            <person name="Shenoy N."/>
            <person name="Sisk P."/>
            <person name="Stolte C."/>
            <person name="Sykes S."/>
            <person name="Thomson T."/>
            <person name="Walk T."/>
            <person name="White J."/>
            <person name="Yandava C."/>
            <person name="Burger G."/>
            <person name="Gray M.W."/>
            <person name="Holland P.W.H."/>
            <person name="King N."/>
            <person name="Lang F.B.F."/>
            <person name="Roger A.J."/>
            <person name="Ruiz-Trillo I."/>
            <person name="Lander E."/>
            <person name="Nusbaum C."/>
        </authorList>
    </citation>
    <scope>NUCLEOTIDE SEQUENCE [LARGE SCALE GENOMIC DNA]</scope>
    <source>
        <strain evidence="9 10">ATCC 50062</strain>
    </source>
</reference>
<evidence type="ECO:0000313" key="10">
    <source>
        <dbReference type="Proteomes" id="UP000054408"/>
    </source>
</evidence>
<accession>A0A0L0DP42</accession>
<keyword evidence="10" id="KW-1185">Reference proteome</keyword>
<dbReference type="PANTHER" id="PTHR18916:SF6">
    <property type="entry name" value="DYNACTIN SUBUNIT 1"/>
    <property type="match status" value="1"/>
</dbReference>
<dbReference type="GO" id="GO:0005819">
    <property type="term" value="C:spindle"/>
    <property type="evidence" value="ECO:0007669"/>
    <property type="project" value="UniProtKB-SubCell"/>
</dbReference>
<dbReference type="GO" id="GO:0005874">
    <property type="term" value="C:microtubule"/>
    <property type="evidence" value="ECO:0007669"/>
    <property type="project" value="UniProtKB-KW"/>
</dbReference>
<dbReference type="PANTHER" id="PTHR18916">
    <property type="entry name" value="DYNACTIN 1-RELATED MICROTUBULE-BINDING"/>
    <property type="match status" value="1"/>
</dbReference>
<evidence type="ECO:0000259" key="8">
    <source>
        <dbReference type="PROSITE" id="PS50245"/>
    </source>
</evidence>
<feature type="domain" description="CAP-Gly" evidence="8">
    <location>
        <begin position="54"/>
        <end position="88"/>
    </location>
</feature>
<evidence type="ECO:0000256" key="5">
    <source>
        <dbReference type="ARBA" id="ARBA00023054"/>
    </source>
</evidence>
<dbReference type="Gene3D" id="2.30.30.190">
    <property type="entry name" value="CAP Gly-rich-like domain"/>
    <property type="match status" value="2"/>
</dbReference>
<evidence type="ECO:0000256" key="4">
    <source>
        <dbReference type="ARBA" id="ARBA00023017"/>
    </source>
</evidence>
<dbReference type="OrthoDB" id="2130750at2759"/>
<dbReference type="GeneID" id="25568111"/>
<evidence type="ECO:0000313" key="9">
    <source>
        <dbReference type="EMBL" id="KNC54045.1"/>
    </source>
</evidence>
<proteinExistence type="predicted"/>